<name>A0A099P6A9_PICKU</name>
<organism evidence="2 3">
    <name type="scientific">Pichia kudriavzevii</name>
    <name type="common">Yeast</name>
    <name type="synonym">Issatchenkia orientalis</name>
    <dbReference type="NCBI Taxonomy" id="4909"/>
    <lineage>
        <taxon>Eukaryota</taxon>
        <taxon>Fungi</taxon>
        <taxon>Dikarya</taxon>
        <taxon>Ascomycota</taxon>
        <taxon>Saccharomycotina</taxon>
        <taxon>Pichiomycetes</taxon>
        <taxon>Pichiales</taxon>
        <taxon>Pichiaceae</taxon>
        <taxon>Pichia</taxon>
    </lineage>
</organism>
<feature type="region of interest" description="Disordered" evidence="1">
    <location>
        <begin position="221"/>
        <end position="251"/>
    </location>
</feature>
<feature type="region of interest" description="Disordered" evidence="1">
    <location>
        <begin position="257"/>
        <end position="276"/>
    </location>
</feature>
<feature type="compositionally biased region" description="Basic and acidic residues" evidence="1">
    <location>
        <begin position="657"/>
        <end position="669"/>
    </location>
</feature>
<feature type="region of interest" description="Disordered" evidence="1">
    <location>
        <begin position="173"/>
        <end position="200"/>
    </location>
</feature>
<protein>
    <submittedName>
        <fullName evidence="2">Uncharacterized protein</fullName>
    </submittedName>
</protein>
<evidence type="ECO:0000313" key="2">
    <source>
        <dbReference type="EMBL" id="KGK39777.1"/>
    </source>
</evidence>
<dbReference type="HOGENOM" id="CLU_239675_0_0_1"/>
<sequence length="1741" mass="202408">MDLESIPDSQSDDAVGIVTWETVEQERRLSTRKAKQLHKLQKELTPLTKEFKEIPRVRTRSSNFQKNNQFTVVAAEFLNLSSKSELNRLFEEGYTKDQIEQLLENKYQEKKQFYTELGIKNHKFKRKNFESWRSMSNSHAVTTNTFASEEELLNVMEKSQQLRLKRINNKPLSSFKGLAPTNNTENLRKHKNLRETGSTLGHDEMSLINLTSDRNNSITIQSSPIRLRNEQTLTQDDLHEDNGDSVNRSDRNSAALSFASGSTGENNKPKPEDDIPLTFSQLDKIFAIQDENIPNNTLPMPYSDEVDTHRSEIRKITDKSPDTEINVRQFSGIQIPSIPSSPQSTHTSIPKTPVLFTRHLRHRNIINRNPYLVDRAEYLGLSTRYELISLEEEGKDDSKIIEFLDERYQQKREDRKKKDVGYGPFLKKSFHEIMNEGRSELLPETKIENSKSTNDVDSDFSIEDDIVEEEDEDEEEHDLFSFSGEVSIDSQPINEEIFERTELLTAQKLKQKPLPKRTRKFSSATLLTKSVRSSSKGVKRPPSSIIGEAYNTENKDIKEFLQTGKTTNSKEYGSMADCSNPVDSDPYSMKFLTLSDDDLDFPENVFGEQPSAVTEDISSARKNHQSDLKKAATIVKTRDVKSFKNSLSVTNKKKRLLEHPQEQNTTEKHSGRKKKKRQTNIVAASFPPKDNPNYLFVRRPLTENYQVEGLQAHVIQSDKTVNTAEFNIDYARGTHENPMNKTTIETKEVENHYDRLVKTWNKFKTSKSKNERFLKYILNVRLDDYKTIPWPTKLVNSSLVQQILGSSEFYYRNKSIKIELSNSSFTFEMPLKDGDSFSKIKSIFSLLFGYITNEKVRKSGLKQVRKLLIHLLMVVSNVKVDIPHIIEYIVMEINSFCNLLKISKEVNPLVLITTLPYFCLYLRVLQRDSTENCHSFAHTEDWLCKRIVLNICSVSFEEMFVHKKNIVLESIYIFLKVVKNPWRFVGSYLPHKSCNILNVTNFLFLCNAFQKVEMDWEYYLNILGKYSDGQLTSNNDTYSMKCLFLSILKINKDLSWEFENQLIVKMFRLLAEHKFSNIGCVNSPKATIYPTAFVSDSLTYDDGCLDVYLKTLGKFTQQYMGENTKKIVERLIPIRSTFGYDAIQLQNRAIVLLFMIRLFDQDLMPILESVVSDMIRNGTEYSIKSAISLLSVIVKQTSRKQYLTVRKFLPHIIHKINKDKNDREMVGCLKDLILNVTELLNGHDISYLKRILDFFSIILKFKNLSTENGMLITYLKTFSIMKRQFEFSYGIEITEKDQARIDKSLYDVIVSVKPIILNDRMTIDIKKFYIKVWLFCSAMSKKPVMQIVFTEWNFLGTQEFRDKMESYFYTELIENFQVEPVKYEVLAFFFKHLPIRSADLSIVFDSLKNSGILPIKGDDNTSNSKYIFMNDRTRITIRCLECLFKRLDISVRKTLLEIFIKSLKSQSVDFSSRRYIKEVALFIHGMVDMKLELTEWDHLVKEFNLENTPQKLTTRVQLYDTVEDICVLFEKSYTVAIASSSLDKLMTEFEALDFVHHSESLLVESFCSIILFHIKEVCLSKTKHLFHLSNWLEIFEKYLHNTNQQFDILPVLNVLLFLGKPKKHFADIKKYDYYYMKILLSNFKILLWCLYCFAGFSDSCIIKANMGDFVYLDEPFLKCHASDRDITLPCDVEQRIKNLYKSSQGVLDSKIQMFGDEEGLLLMREQVQLHRETIHAIEKKM</sequence>
<dbReference type="Proteomes" id="UP000029867">
    <property type="component" value="Unassembled WGS sequence"/>
</dbReference>
<feature type="region of interest" description="Disordered" evidence="1">
    <location>
        <begin position="648"/>
        <end position="680"/>
    </location>
</feature>
<proteinExistence type="predicted"/>
<feature type="compositionally biased region" description="Polar residues" evidence="1">
    <location>
        <begin position="257"/>
        <end position="266"/>
    </location>
</feature>
<dbReference type="VEuPathDB" id="FungiDB:C5L36_0B04730"/>
<accession>A0A099P6A9</accession>
<feature type="compositionally biased region" description="Polar residues" evidence="1">
    <location>
        <begin position="221"/>
        <end position="235"/>
    </location>
</feature>
<feature type="compositionally biased region" description="Basic and acidic residues" evidence="1">
    <location>
        <begin position="236"/>
        <end position="251"/>
    </location>
</feature>
<gene>
    <name evidence="2" type="ORF">JL09_g1127</name>
</gene>
<evidence type="ECO:0000313" key="3">
    <source>
        <dbReference type="Proteomes" id="UP000029867"/>
    </source>
</evidence>
<dbReference type="eggNOG" id="ENOG502SF90">
    <property type="taxonomic scope" value="Eukaryota"/>
</dbReference>
<evidence type="ECO:0000256" key="1">
    <source>
        <dbReference type="SAM" id="MobiDB-lite"/>
    </source>
</evidence>
<dbReference type="EMBL" id="JQFK01000006">
    <property type="protein sequence ID" value="KGK39777.1"/>
    <property type="molecule type" value="Genomic_DNA"/>
</dbReference>
<reference evidence="3" key="1">
    <citation type="journal article" date="2014" name="Microb. Cell Fact.">
        <title>Exploiting Issatchenkia orientalis SD108 for succinic acid production.</title>
        <authorList>
            <person name="Xiao H."/>
            <person name="Shao Z."/>
            <person name="Jiang Y."/>
            <person name="Dole S."/>
            <person name="Zhao H."/>
        </authorList>
    </citation>
    <scope>NUCLEOTIDE SEQUENCE [LARGE SCALE GENOMIC DNA]</scope>
    <source>
        <strain evidence="3">SD108</strain>
    </source>
</reference>
<comment type="caution">
    <text evidence="2">The sequence shown here is derived from an EMBL/GenBank/DDBJ whole genome shotgun (WGS) entry which is preliminary data.</text>
</comment>